<evidence type="ECO:0000313" key="1">
    <source>
        <dbReference type="EMBL" id="VIP05600.1"/>
    </source>
</evidence>
<dbReference type="RefSeq" id="WP_162660705.1">
    <property type="nucleotide sequence ID" value="NZ_LR593887.1"/>
</dbReference>
<accession>A0A6C2YVF4</accession>
<dbReference type="EMBL" id="LR593887">
    <property type="protein sequence ID" value="VTS08555.1"/>
    <property type="molecule type" value="Genomic_DNA"/>
</dbReference>
<sequence length="202" mass="20537">MAVAELGVFGGNGFGRRTATAGTVINHVVPPRKRAYSRITTMVYTAAGTAHTLTVLRPLGSTVLSADASASQAVVNVQANPGPAGNALAANDWVIIQRPDGTLVVDTVSSITGTAITLATSLAAAVPAGSQLWMMGVAADTDPRTGSGHPQYSAPASVTTRYSDDLIGVVASIGNNEPLLVQSNNAVAAGTLEQVSYLHSIK</sequence>
<keyword evidence="2" id="KW-1185">Reference proteome</keyword>
<name>A0A6C2YVF4_9BACT</name>
<dbReference type="EMBL" id="LR586016">
    <property type="protein sequence ID" value="VIP05600.1"/>
    <property type="molecule type" value="Genomic_DNA"/>
</dbReference>
<gene>
    <name evidence="1" type="ORF">GMBLW1_35930</name>
</gene>
<dbReference type="AlphaFoldDB" id="A0A6C2YVF4"/>
<organism evidence="1">
    <name type="scientific">Tuwongella immobilis</name>
    <dbReference type="NCBI Taxonomy" id="692036"/>
    <lineage>
        <taxon>Bacteria</taxon>
        <taxon>Pseudomonadati</taxon>
        <taxon>Planctomycetota</taxon>
        <taxon>Planctomycetia</taxon>
        <taxon>Gemmatales</taxon>
        <taxon>Gemmataceae</taxon>
        <taxon>Tuwongella</taxon>
    </lineage>
</organism>
<evidence type="ECO:0000313" key="2">
    <source>
        <dbReference type="Proteomes" id="UP000464378"/>
    </source>
</evidence>
<proteinExistence type="predicted"/>
<reference evidence="1" key="1">
    <citation type="submission" date="2019-04" db="EMBL/GenBank/DDBJ databases">
        <authorList>
            <consortium name="Science for Life Laboratories"/>
        </authorList>
    </citation>
    <scope>NUCLEOTIDE SEQUENCE</scope>
    <source>
        <strain evidence="1">MBLW1</strain>
    </source>
</reference>
<dbReference type="Proteomes" id="UP000464378">
    <property type="component" value="Chromosome"/>
</dbReference>
<protein>
    <submittedName>
        <fullName evidence="1">Uncharacterized protein</fullName>
    </submittedName>
</protein>
<dbReference type="InParanoid" id="A0A6C2YVF4"/>
<dbReference type="KEGG" id="tim:GMBLW1_35930"/>